<keyword evidence="1" id="KW-0732">Signal</keyword>
<evidence type="ECO:0000313" key="2">
    <source>
        <dbReference type="EMBL" id="QBY52063.1"/>
    </source>
</evidence>
<sequence>MPALGRLISLLAVIAMVPAFAAAQVAPASQREIAVSELQRPNVLVVLRHASAPGVGDPPGFRLADCATQRNLDARGREQAARLGTSWKAAGFRPTLVWSSAWCRCQDTARLIGLGPVQVQPLLNSFFGADAQRRDAQVAQLSRLIDGLDPHGGPYLMVTHQVVITALTGHGADSGGGVAIELPQGGTARRTRVLPAAGLD</sequence>
<reference evidence="2 3" key="1">
    <citation type="submission" date="2019-03" db="EMBL/GenBank/DDBJ databases">
        <title>Efficiently degradation of phenoxyalkanoic acid herbicides by Cupriavidus oxalaticus strain X32.</title>
        <authorList>
            <person name="Sheng X."/>
        </authorList>
    </citation>
    <scope>NUCLEOTIDE SEQUENCE [LARGE SCALE GENOMIC DNA]</scope>
    <source>
        <strain evidence="2 3">X32</strain>
    </source>
</reference>
<evidence type="ECO:0000313" key="3">
    <source>
        <dbReference type="Proteomes" id="UP000295294"/>
    </source>
</evidence>
<protein>
    <submittedName>
        <fullName evidence="2">Histidine phosphatase family protein</fullName>
    </submittedName>
</protein>
<organism evidence="2 3">
    <name type="scientific">Cupriavidus oxalaticus</name>
    <dbReference type="NCBI Taxonomy" id="96344"/>
    <lineage>
        <taxon>Bacteria</taxon>
        <taxon>Pseudomonadati</taxon>
        <taxon>Pseudomonadota</taxon>
        <taxon>Betaproteobacteria</taxon>
        <taxon>Burkholderiales</taxon>
        <taxon>Burkholderiaceae</taxon>
        <taxon>Cupriavidus</taxon>
    </lineage>
</organism>
<dbReference type="STRING" id="1349762.GCA_001592245_00102"/>
<feature type="signal peptide" evidence="1">
    <location>
        <begin position="1"/>
        <end position="21"/>
    </location>
</feature>
<feature type="chain" id="PRO_5020825699" evidence="1">
    <location>
        <begin position="22"/>
        <end position="200"/>
    </location>
</feature>
<name>A0A4P7LFW5_9BURK</name>
<dbReference type="KEGG" id="cox:E0W60_12560"/>
<dbReference type="SMART" id="SM00855">
    <property type="entry name" value="PGAM"/>
    <property type="match status" value="1"/>
</dbReference>
<dbReference type="InterPro" id="IPR013078">
    <property type="entry name" value="His_Pase_superF_clade-1"/>
</dbReference>
<dbReference type="InterPro" id="IPR029033">
    <property type="entry name" value="His_PPase_superfam"/>
</dbReference>
<dbReference type="RefSeq" id="WP_135704371.1">
    <property type="nucleotide sequence ID" value="NZ_CP038635.1"/>
</dbReference>
<gene>
    <name evidence="2" type="ORF">E0W60_12560</name>
</gene>
<evidence type="ECO:0000256" key="1">
    <source>
        <dbReference type="SAM" id="SignalP"/>
    </source>
</evidence>
<dbReference type="EMBL" id="CP038635">
    <property type="protein sequence ID" value="QBY52063.1"/>
    <property type="molecule type" value="Genomic_DNA"/>
</dbReference>
<proteinExistence type="predicted"/>
<dbReference type="Gene3D" id="3.40.50.1240">
    <property type="entry name" value="Phosphoglycerate mutase-like"/>
    <property type="match status" value="1"/>
</dbReference>
<dbReference type="CDD" id="cd07040">
    <property type="entry name" value="HP"/>
    <property type="match status" value="1"/>
</dbReference>
<dbReference type="Pfam" id="PF00300">
    <property type="entry name" value="His_Phos_1"/>
    <property type="match status" value="1"/>
</dbReference>
<dbReference type="Proteomes" id="UP000295294">
    <property type="component" value="Chromosome 2"/>
</dbReference>
<dbReference type="OrthoDB" id="8685508at2"/>
<accession>A0A4P7LFW5</accession>
<dbReference type="AlphaFoldDB" id="A0A4P7LFW5"/>
<dbReference type="SUPFAM" id="SSF53254">
    <property type="entry name" value="Phosphoglycerate mutase-like"/>
    <property type="match status" value="1"/>
</dbReference>